<evidence type="ECO:0000256" key="3">
    <source>
        <dbReference type="SAM" id="Coils"/>
    </source>
</evidence>
<gene>
    <name evidence="6" type="ORF">TVAG_470660</name>
</gene>
<dbReference type="VEuPathDB" id="TrichDB:TVAG_470660"/>
<accession>A2EMB1</accession>
<dbReference type="Gene3D" id="3.40.50.300">
    <property type="entry name" value="P-loop containing nucleotide triphosphate hydrolases"/>
    <property type="match status" value="6"/>
</dbReference>
<dbReference type="SUPFAM" id="SSF53300">
    <property type="entry name" value="vWA-like"/>
    <property type="match status" value="2"/>
</dbReference>
<dbReference type="STRING" id="5722.A2EMB1"/>
<dbReference type="InterPro" id="IPR003593">
    <property type="entry name" value="AAA+_ATPase"/>
</dbReference>
<dbReference type="SMART" id="SM00382">
    <property type="entry name" value="AAA"/>
    <property type="match status" value="5"/>
</dbReference>
<dbReference type="eggNOG" id="KOG1808">
    <property type="taxonomic scope" value="Eukaryota"/>
</dbReference>
<feature type="compositionally biased region" description="Acidic residues" evidence="4">
    <location>
        <begin position="5298"/>
        <end position="5308"/>
    </location>
</feature>
<evidence type="ECO:0000256" key="1">
    <source>
        <dbReference type="ARBA" id="ARBA00022741"/>
    </source>
</evidence>
<evidence type="ECO:0000259" key="5">
    <source>
        <dbReference type="SMART" id="SM00382"/>
    </source>
</evidence>
<dbReference type="Pfam" id="PF07728">
    <property type="entry name" value="AAA_5"/>
    <property type="match status" value="5"/>
</dbReference>
<evidence type="ECO:0000313" key="7">
    <source>
        <dbReference type="Proteomes" id="UP000001542"/>
    </source>
</evidence>
<dbReference type="InterPro" id="IPR027417">
    <property type="entry name" value="P-loop_NTPase"/>
</dbReference>
<evidence type="ECO:0000313" key="6">
    <source>
        <dbReference type="EMBL" id="EAY06223.1"/>
    </source>
</evidence>
<feature type="domain" description="AAA+ ATPase" evidence="5">
    <location>
        <begin position="580"/>
        <end position="726"/>
    </location>
</feature>
<dbReference type="InterPro" id="IPR011704">
    <property type="entry name" value="ATPase_dyneun-rel_AAA"/>
</dbReference>
<feature type="domain" description="AAA+ ATPase" evidence="5">
    <location>
        <begin position="1243"/>
        <end position="1390"/>
    </location>
</feature>
<dbReference type="InterPro" id="IPR036465">
    <property type="entry name" value="vWFA_dom_sf"/>
</dbReference>
<dbReference type="VEuPathDB" id="TrichDB:TVAGG3_0707390"/>
<dbReference type="CDD" id="cd00009">
    <property type="entry name" value="AAA"/>
    <property type="match status" value="1"/>
</dbReference>
<reference evidence="6" key="2">
    <citation type="journal article" date="2007" name="Science">
        <title>Draft genome sequence of the sexually transmitted pathogen Trichomonas vaginalis.</title>
        <authorList>
            <person name="Carlton J.M."/>
            <person name="Hirt R.P."/>
            <person name="Silva J.C."/>
            <person name="Delcher A.L."/>
            <person name="Schatz M."/>
            <person name="Zhao Q."/>
            <person name="Wortman J.R."/>
            <person name="Bidwell S.L."/>
            <person name="Alsmark U.C.M."/>
            <person name="Besteiro S."/>
            <person name="Sicheritz-Ponten T."/>
            <person name="Noel C.J."/>
            <person name="Dacks J.B."/>
            <person name="Foster P.G."/>
            <person name="Simillion C."/>
            <person name="Van de Peer Y."/>
            <person name="Miranda-Saavedra D."/>
            <person name="Barton G.J."/>
            <person name="Westrop G.D."/>
            <person name="Mueller S."/>
            <person name="Dessi D."/>
            <person name="Fiori P.L."/>
            <person name="Ren Q."/>
            <person name="Paulsen I."/>
            <person name="Zhang H."/>
            <person name="Bastida-Corcuera F.D."/>
            <person name="Simoes-Barbosa A."/>
            <person name="Brown M.T."/>
            <person name="Hayes R.D."/>
            <person name="Mukherjee M."/>
            <person name="Okumura C.Y."/>
            <person name="Schneider R."/>
            <person name="Smith A.J."/>
            <person name="Vanacova S."/>
            <person name="Villalvazo M."/>
            <person name="Haas B.J."/>
            <person name="Pertea M."/>
            <person name="Feldblyum T.V."/>
            <person name="Utterback T.R."/>
            <person name="Shu C.L."/>
            <person name="Osoegawa K."/>
            <person name="de Jong P.J."/>
            <person name="Hrdy I."/>
            <person name="Horvathova L."/>
            <person name="Zubacova Z."/>
            <person name="Dolezal P."/>
            <person name="Malik S.B."/>
            <person name="Logsdon J.M. Jr."/>
            <person name="Henze K."/>
            <person name="Gupta A."/>
            <person name="Wang C.C."/>
            <person name="Dunne R.L."/>
            <person name="Upcroft J.A."/>
            <person name="Upcroft P."/>
            <person name="White O."/>
            <person name="Salzberg S.L."/>
            <person name="Tang P."/>
            <person name="Chiu C.-H."/>
            <person name="Lee Y.-S."/>
            <person name="Embley T.M."/>
            <person name="Coombs G.H."/>
            <person name="Mottram J.C."/>
            <person name="Tachezy J."/>
            <person name="Fraser-Liggett C.M."/>
            <person name="Johnson P.J."/>
        </authorList>
    </citation>
    <scope>NUCLEOTIDE SEQUENCE [LARGE SCALE GENOMIC DNA]</scope>
    <source>
        <strain evidence="6">G3</strain>
    </source>
</reference>
<evidence type="ECO:0000256" key="4">
    <source>
        <dbReference type="SAM" id="MobiDB-lite"/>
    </source>
</evidence>
<feature type="domain" description="AAA+ ATPase" evidence="5">
    <location>
        <begin position="1523"/>
        <end position="1738"/>
    </location>
</feature>
<evidence type="ECO:0000256" key="2">
    <source>
        <dbReference type="ARBA" id="ARBA00022840"/>
    </source>
</evidence>
<dbReference type="RefSeq" id="XP_001318446.1">
    <property type="nucleotide sequence ID" value="XM_001318411.1"/>
</dbReference>
<keyword evidence="2" id="KW-0067">ATP-binding</keyword>
<dbReference type="InParanoid" id="A2EMB1"/>
<feature type="coiled-coil region" evidence="3">
    <location>
        <begin position="2754"/>
        <end position="2781"/>
    </location>
</feature>
<name>A2EMB1_TRIV3</name>
<dbReference type="GO" id="GO:0005524">
    <property type="term" value="F:ATP binding"/>
    <property type="evidence" value="ECO:0007669"/>
    <property type="project" value="UniProtKB-KW"/>
</dbReference>
<dbReference type="GO" id="GO:0005634">
    <property type="term" value="C:nucleus"/>
    <property type="evidence" value="ECO:0000318"/>
    <property type="project" value="GO_Central"/>
</dbReference>
<feature type="compositionally biased region" description="Basic residues" evidence="4">
    <location>
        <begin position="5262"/>
        <end position="5277"/>
    </location>
</feature>
<dbReference type="SUPFAM" id="SSF52540">
    <property type="entry name" value="P-loop containing nucleoside triphosphate hydrolases"/>
    <property type="match status" value="5"/>
</dbReference>
<dbReference type="KEGG" id="tva:4764098"/>
<reference evidence="6" key="1">
    <citation type="submission" date="2006-10" db="EMBL/GenBank/DDBJ databases">
        <authorList>
            <person name="Amadeo P."/>
            <person name="Zhao Q."/>
            <person name="Wortman J."/>
            <person name="Fraser-Liggett C."/>
            <person name="Carlton J."/>
        </authorList>
    </citation>
    <scope>NUCLEOTIDE SEQUENCE</scope>
    <source>
        <strain evidence="6">G3</strain>
    </source>
</reference>
<dbReference type="Proteomes" id="UP000001542">
    <property type="component" value="Unassembled WGS sequence"/>
</dbReference>
<feature type="domain" description="AAA+ ATPase" evidence="5">
    <location>
        <begin position="302"/>
        <end position="464"/>
    </location>
</feature>
<dbReference type="PANTHER" id="PTHR48103:SF2">
    <property type="entry name" value="MIDASIN"/>
    <property type="match status" value="1"/>
</dbReference>
<organism evidence="6 7">
    <name type="scientific">Trichomonas vaginalis (strain ATCC PRA-98 / G3)</name>
    <dbReference type="NCBI Taxonomy" id="412133"/>
    <lineage>
        <taxon>Eukaryota</taxon>
        <taxon>Metamonada</taxon>
        <taxon>Parabasalia</taxon>
        <taxon>Trichomonadida</taxon>
        <taxon>Trichomonadidae</taxon>
        <taxon>Trichomonas</taxon>
    </lineage>
</organism>
<dbReference type="OrthoDB" id="2377576at2759"/>
<keyword evidence="3" id="KW-0175">Coiled coil</keyword>
<protein>
    <recommendedName>
        <fullName evidence="5">AAA+ ATPase domain-containing protein</fullName>
    </recommendedName>
</protein>
<feature type="domain" description="AAA+ ATPase" evidence="5">
    <location>
        <begin position="29"/>
        <end position="207"/>
    </location>
</feature>
<proteinExistence type="predicted"/>
<dbReference type="GO" id="GO:0000027">
    <property type="term" value="P:ribosomal large subunit assembly"/>
    <property type="evidence" value="ECO:0000318"/>
    <property type="project" value="GO_Central"/>
</dbReference>
<feature type="region of interest" description="Disordered" evidence="4">
    <location>
        <begin position="5230"/>
        <end position="5308"/>
    </location>
</feature>
<feature type="compositionally biased region" description="Basic and acidic residues" evidence="4">
    <location>
        <begin position="5278"/>
        <end position="5297"/>
    </location>
</feature>
<keyword evidence="1" id="KW-0547">Nucleotide-binding</keyword>
<dbReference type="EMBL" id="DS113429">
    <property type="protein sequence ID" value="EAY06223.1"/>
    <property type="molecule type" value="Genomic_DNA"/>
</dbReference>
<dbReference type="PANTHER" id="PTHR48103">
    <property type="entry name" value="MIDASIN-RELATED"/>
    <property type="match status" value="1"/>
</dbReference>
<dbReference type="GO" id="GO:0016887">
    <property type="term" value="F:ATP hydrolysis activity"/>
    <property type="evidence" value="ECO:0000318"/>
    <property type="project" value="GO_Central"/>
</dbReference>
<keyword evidence="7" id="KW-1185">Reference proteome</keyword>
<sequence>MDEIVFPKDFVQTQKAVQRLKSIREKTLAGIPVLLNGPTGTGKTYSAKIALGDAIIFNCSQETTVDQLIGKVILQSSSTEITKFEEGPYTIAYKEGRSIILDELNLASEEILQFLEASLDQDFLVIETNNGNPHKIRRNKNFKLVATQNPAEDDYIKNRNRLSAKFLSKFSIINFDPFDSDELRIIAQSKLIDNETTQRLLEFHDSCKIKESNSYRMFTVRDIKSTIHNVSNQISLPLSIYLTYIAGFPSSERSKLEDLLKISLGIDSIPQLPRVDFDSTNYFKNRALTNALSISNFLCIQKAKPLLIVGEVNSGKTTLAKLISQDFHPKRSPPRTVICTPETTISDLIGKYTIESQKDKGIEPTIPLRWIDGPVVNSILNGDVLLLDNISNIQSQVIERLNTLIDTSYAQGSEFMINERPEKQTINIHPDFRIIATASYETIKQMSPALINRFSIVFLDDQFKLDNEDSQIFFEYISKRIPDIASELINLDFKSNDKFVKIIECANSFVKLHQRFPDLPGHDIIQFLINVLIGDEYASISERFIDTVISNIKNDSPTFHFNESPKLRKFIATIVSLFYIGKHVVVQSQTGYGKTSAAEALGYILDKKVIKVSFNSETQIGELFGNAVVTGGGFQVKKGPIAEAISNGCIFVADELNLAELNVLKSLRLAVDCNGGDELELPNNEGTKKVHQNYFFIGCQNDISMFGRKRLPGELTSKIVMIEYPLLDEQDLQGVLKSIISEMSENIIDINLMNYLQNLSTLMMNIRKSELLKSKPWSFREVRRFLRRNISFRENKTLTPHHHAAFQLLSVHDDEKLLEIIRVVSIAFNLSPEQEQQLITDMKSNVQVEFIENSPNCILRKGTVEITAPKPDVDINIELNQVWETYFNMKIIDSQEPILLVGPSGYKEFIAKHTSNNQKCVTLNKDSTTSSLIGNIILTDRKSVIASLMDILSRIGNNITIFDRANTIKKKIFAQKFEISEFESLINDLMQLSSMHNVIEQIKRNILEAIQQENDESTFLSYYTTVFTPGLITSAILQQNTLILKNFSHPSVAVTERLNELFAINPELTLNEDFTNTIIPSENPTIKITSDKFRVIATCTVDEKNKLSDAMLSRMTIVKTKEYKNEDFKYILNESYIEYISDQESNYTTNQKIVINRLCERISKIEKDTSPFTIFSMALYCYNIINIKPACGPLQTPLIFKEGKVICSNLFSIPDRRTENRKGIVFTESIQKMTESLFISAVIKYPTVVQGANGVGKSHVIKYLASVFNADVLTITISNLTTIENVFGHNELSQTENGTSFGFKPSAFLDKITNNSNTGRPIWIVFEELNQASNSLLEALAQVFDPESNTVTLPNGDIVQKVDYMVFGLTSKQLINDTIMKQAIVYKQDDYQEKEFVTICQEIANNKNMKYAVNDFPQALYKLKIQQKDNQSQIPITIRTFKLYLKLIKSLPNSTKMIQSKFLNIPMDKTDSEIKIGIESNKMMINGKRFKYHIDDIRTKCLVQNLTSSQKELFLILNSIISQPIPLIVQGKTATGKSHAVQLFAEAAGKEVTVLQLNADTSDSIIFGGYRPLSELKPKQRSEILGEIKQINPDIQVTGWTPSALKAVCKKLELELDSHGEDDQKKINNLIRRITNDCQFYNMIEKYDSVIVSAMKSGKWLLLDGIEACPSNIFDRIISLLSPKPKLNLYEHGSNNIIEAHKDFRIIMTYNPFDALHKGNISQSVLSRCFIYNLQLIDESFISSFIVLYGQLVSAERSIFASEEEMVQTIARISNTHLLQKGSKFGEFTIIDGRTLIKIAKSLISFVPLNEEKILNALYANYGRGLSIQEDHKEEIINQFNTKVDEKYMKQIPTKSVVKSTEIKNLIESLQNFKRSQTLNIEFILSHLNIIEFGELEQLKPVVNKIISDQKIYRSNMNFYRDVMVLISDFISFITCNNAEIIKNKTVETVNANEFPQIDLFKSRSKAIIYLLENRIFNFELKYSALDLRLIGELMMENNVNKLISILIKSPTIGVEFFKKGTFFEIVAEYLMFLRSNGPFWMIGTGDAVQKNGITFEFENNVLKKVHDKSTQYEVENTQNSLLEILIQITGHEIQIESELDNECIDYDFINSIMQDSNSIIYTSIFNDIRSMKGFLRDFYAEAFNISCDIIFKQNYRLFSDWSAILKYIATISKQNHISLTSEFWNKIAKSHPQIVTAIINFNLKQFQNSPILCDFQSRLEKINLEIDDSENSSIQRRKRQLQKINEYINKKEPHYEVLKWFIDKGIFSTNISSTILALMIDYAKIEIYIPKKFNINEFGSLYIDSENNEQTDWFFYIAKHSYIIYLINQLKQTKSLYAIRELMKHYTQLKSKFMKLYKLDQEILSEIQQSSTKELFEGLSSYPELFDYEALSDKFDIMIDLEKANSPNWKNTIEKVLEIVPPSVPILYPTLNDDTFQLFIEFAPKIFKGDKDWPVLQNILKKQNPKSFSELCEIIDDNVEDDELILLKSICKNRNEQFQIRLYDLELFKANRKEYLPLQTLLFEKCKETESFLDISDNKITIGLVISRLYSNLTLVQLNGDGNSKAIKNFISPLYKSASKLLFQIMDIAEDSNIDNIFNTFNWNKEIDEDDIHDLSKTAKFQMPYFYQGFVHSKTKEIVYLSQEQLPDFIDSSLKRIKELFDFIKNFKNGQDNLASTLINGCLVTIEKFVENRKYQQLSEIVGEFYRYLVRNFDIEIINELYHKPKSEESDMLRKLFSTVFWNPIGTFGFYVNNEYNKKLHELQSDIESNDEELNSINQIDFITQFDTCLNNDKTQFMNKINETKLDRTIMQYWMVYSSHLLSFCNNLPTIDYLENTDEYDFSLSEFIKLCDQKLEYANSISREFVVLIKKNKDQDYFEYIDEESNQHKIKCQKEIVAIKASDTFQFDDKLYEVKTIEIPIYKEAIQIDKFDYKKFIEIQNKLKNSLKNNKESIIPNIGVIKVLFGSKNSNEFRSFLEKFNNNCNNYDFLSELKQFGKPKFSFDKNENLKNTSNFLEELNSYANKIETLMNDKTDNSKDIIKIEEIQKIKITSNPFSYPELSEKDFKFNFNKINKANLFMPAIIVDNDNIQCTFADIDISLMNISQIELTPFVFAIPIIGHVEKYKINLHQDKECYFDLEFEKDKIKLSVSINSLPKQIPEIGAILQIYDISIPIRIKFSYRDVKLFIMSENNTFIEDKVHDCYMINKPVMFKDERIKLSITDEEGTPIEHSLCFTKFTGSKQIEPPTLNYNNCISQISFNRPIDVNMSINADIESFSSQKISMKTELIERYISLNLYNLSLTEFDDKEFTYAGNLACTYYILFSTYNEFDEDELTIQFVPQSENLLINVINDDGSSNTSLFKSKTIGNKIEKIVTFNMHFKDWQTDLSQIIVRASFAKGFGSIQKVINVIPCFVNIDKSKFRYRIPEKRREYPSPKCNAKIIDLESNAQCIIHINQAIQYQKFCIVTPFCYHEEYKIPNWNIEIKYNENSKQVFIPTDAKKYIEYFVILENSSYGVRKDQIQPGWNIICCRLSGSQNSNQNKNHYPIDPKFDGCWFPFSIDFEKIKKIISNHNNIHKLVAQLMIFINEQTKTLFNGLKQGKVDIEKKINIVIDIFARKIKDIQEKGNHFFKIFDYQSAIYEAHSIIQPPIMQYDNQKLNDIDHQFKCAIANKIIGLSAENQFKAIKRIVLNSNENLENEFLESLEAFKNYEDKEEINSFIKEIIEKAYLQFLNSIVGEFSQDSAFKYIAVQENNVNGINEFKREKINHFLLHSTRNESISSINAALAVIPAEQTLENIDIILENSYQLCMNLPLYILSILENNATIDNAKKIFNYLNAINEWITKIDHNNPFKPKTEKFKSYFNLMNEILFDNSGSSFENYILPKTIRPKSKQIWSLENTILFSETIEIEETIEETSKETIEKAKVQINKEIETKETGDGTKTRVVSELQTNEVQKWILDMMSNPSNDIKVCFSKNILQDYSDPPNMESAKLSVLPIINESIQLAQNIVKYASDKMDIFEKSDAVILLDSSSTINETQRAPFFTLFTAMAYALEMLHVPTALVVFCDNGFQFLAKDKNSELKLYHIQMALDAFSVYRKLSDLGDALDKVKQIPMDINTKRTIYVISDGLFYNLHDTNSYASLLKDQNVVVSMILHTLIEDADKQQLIGYISSNIRKINDSFMDVIKYQFGFYEDPNTIFHDSTKVAELIVNAFNQFDMGREGNKQVIVERYTDFSVVDFRLEEINSNTTEFYSASIESLLQESEGFPNIRFCSEEIFIANCDNHQKLPLDIFKNIKQNQLKIVSAFEPNKPTQFSQSTKGSNISLKGFIQFYITQGQDQRIYLEKNSGFILSHSLFVVIDASESCFNQFTANFSYQTIVFTLLSLRNADFDSVSIFITKGNKVYQICHECSSLNAFDENSDIWAAIYSLCINPELKSDISSAINAVYELRSKQNTKSSICLCFTDALISKNELGKVGTLITMLEQRNTPVFGIGIGFNPINIKRAFKYPIISANPFNIPIALAQSLRGQFNPSVQVKPFEAKDSNGDIVKVIYNIIDSDSKNPVFRDIFNLLDNIQRSEETNSIYYNQNIRSVQKDNSNNSNSGIYRYEDYGLTNILGGYKYSNVQKSTSTTIQTKEGLKNENDEVFDLGRGKIWNQNILICQFWDYCMMKANTTGESDHITRKSLESRDGIIASLSGLGIKCSIVQNYLTAIQYLQSGKFSQAWIICGRGEDRKPDELYEGGSSKYIDIFIDILIEFQKRGGSLLFSADNNPLTYELNKFLEKVNLEGEKIKFRFSVDEKGGEMLRFGNIDGDEARIFDERSYIDVPGSKRPLYGFNVKTLYEGTTISCVPGDADLGPFQPFIVTTQGNFSNLYYMSPPESLAGDIILDGSFTRFFNELHKEGTLRLVRNIAVWLLSVEKRERLLRSYKLATTWQPEKFNIDLPMAVPSLKFNEYVDGSVIDICFVVDATGSMRNLPGRNGLVLRETTSSMITGAKSISKTLIKYINDNYSDCNVQYSAVFFRDLAMARYVGHIMQNRSDIIRFQSANHFDPDKFDYISCGGGANDGPEDWVQAFDGVLAMDWRPKSKKIMIMITDASCHGTSFDSKTNKRINDTTIDREEEPKMLDRIQRIAQKGIDVCFFYTHMNAYKAVNAFETYFHRYGGKEFNTMYEQFDNSGISLRSQVTRMLQRIIDDAVASFNVGKVQETYSNSTVLRKHRAQRREIRTQLLGNHDSSEFITPKPTQMPKFEPKDETPKQLSKKQKKMKKKQRRQEKRAQEELQRAQNKHTEHNERIDEDDEDINEN</sequence>